<evidence type="ECO:0000259" key="1">
    <source>
        <dbReference type="Pfam" id="PF00156"/>
    </source>
</evidence>
<protein>
    <submittedName>
        <fullName evidence="2">Phosphoribosyltransferase</fullName>
    </submittedName>
</protein>
<sequence length="223" mass="24899">MYFRNRRHAAALLAEKLARYKGQRPLVLAIPRGAVPMAKIIAEQLEGEMDVVLVHKLGMPGNPELAIGSVDESGHVYLLEYAHTIDFPDRYISAERERQVKTLRERRARYTPVHPPIDPAGRIVIVVDDGIATGASMMAALLSIRTKRPKKIIVATAVAPYDSLQKIQGLTDEVVCLDVPRNFYAVGDFFQEFSQVTDEEVIDLLRQGRSESEKTKSMSEVSP</sequence>
<keyword evidence="2" id="KW-0328">Glycosyltransferase</keyword>
<dbReference type="Gene3D" id="3.40.50.2020">
    <property type="match status" value="1"/>
</dbReference>
<keyword evidence="2" id="KW-0808">Transferase</keyword>
<dbReference type="Pfam" id="PF00156">
    <property type="entry name" value="Pribosyltran"/>
    <property type="match status" value="1"/>
</dbReference>
<dbReference type="EMBL" id="VTOW01000005">
    <property type="protein sequence ID" value="NKE73277.1"/>
    <property type="molecule type" value="Genomic_DNA"/>
</dbReference>
<dbReference type="CDD" id="cd06223">
    <property type="entry name" value="PRTases_typeI"/>
    <property type="match status" value="1"/>
</dbReference>
<organism evidence="2 3">
    <name type="scientific">Candidatus Manganitrophus noduliformans</name>
    <dbReference type="NCBI Taxonomy" id="2606439"/>
    <lineage>
        <taxon>Bacteria</taxon>
        <taxon>Pseudomonadati</taxon>
        <taxon>Nitrospirota</taxon>
        <taxon>Nitrospiria</taxon>
        <taxon>Candidatus Troglogloeales</taxon>
        <taxon>Candidatus Manganitrophaceae</taxon>
        <taxon>Candidatus Manganitrophus</taxon>
    </lineage>
</organism>
<dbReference type="GO" id="GO:0016757">
    <property type="term" value="F:glycosyltransferase activity"/>
    <property type="evidence" value="ECO:0007669"/>
    <property type="project" value="UniProtKB-KW"/>
</dbReference>
<reference evidence="2 3" key="1">
    <citation type="journal article" date="2020" name="Nature">
        <title>Bacterial chemolithoautotrophy via manganese oxidation.</title>
        <authorList>
            <person name="Yu H."/>
            <person name="Leadbetter J.R."/>
        </authorList>
    </citation>
    <scope>NUCLEOTIDE SEQUENCE [LARGE SCALE GENOMIC DNA]</scope>
    <source>
        <strain evidence="2 3">Mn-1</strain>
    </source>
</reference>
<evidence type="ECO:0000313" key="3">
    <source>
        <dbReference type="Proteomes" id="UP000534783"/>
    </source>
</evidence>
<comment type="caution">
    <text evidence="2">The sequence shown here is derived from an EMBL/GenBank/DDBJ whole genome shotgun (WGS) entry which is preliminary data.</text>
</comment>
<dbReference type="SUPFAM" id="SSF53271">
    <property type="entry name" value="PRTase-like"/>
    <property type="match status" value="1"/>
</dbReference>
<dbReference type="InterPro" id="IPR029057">
    <property type="entry name" value="PRTase-like"/>
</dbReference>
<dbReference type="Gene3D" id="3.30.1310.20">
    <property type="entry name" value="PRTase-like"/>
    <property type="match status" value="1"/>
</dbReference>
<feature type="domain" description="Phosphoribosyltransferase" evidence="1">
    <location>
        <begin position="8"/>
        <end position="178"/>
    </location>
</feature>
<dbReference type="InterPro" id="IPR000836">
    <property type="entry name" value="PRTase_dom"/>
</dbReference>
<dbReference type="Proteomes" id="UP000534783">
    <property type="component" value="Unassembled WGS sequence"/>
</dbReference>
<keyword evidence="3" id="KW-1185">Reference proteome</keyword>
<accession>A0A7X6DTU5</accession>
<proteinExistence type="predicted"/>
<gene>
    <name evidence="2" type="ORF">MNODULE_21190</name>
</gene>
<evidence type="ECO:0000313" key="2">
    <source>
        <dbReference type="EMBL" id="NKE73277.1"/>
    </source>
</evidence>
<name>A0A7X6DTU5_9BACT</name>
<dbReference type="AlphaFoldDB" id="A0A7X6DTU5"/>